<evidence type="ECO:0000313" key="11">
    <source>
        <dbReference type="Proteomes" id="UP001329430"/>
    </source>
</evidence>
<proteinExistence type="inferred from homology"/>
<comment type="caution">
    <text evidence="10">The sequence shown here is derived from an EMBL/GenBank/DDBJ whole genome shotgun (WGS) entry which is preliminary data.</text>
</comment>
<comment type="catalytic activity">
    <reaction evidence="7 8">
        <text>hydrogencarbonate + H(+) = CO2 + H2O</text>
        <dbReference type="Rhea" id="RHEA:10748"/>
        <dbReference type="ChEBI" id="CHEBI:15377"/>
        <dbReference type="ChEBI" id="CHEBI:15378"/>
        <dbReference type="ChEBI" id="CHEBI:16526"/>
        <dbReference type="ChEBI" id="CHEBI:17544"/>
        <dbReference type="EC" id="4.2.1.1"/>
    </reaction>
</comment>
<dbReference type="PROSITE" id="PS00162">
    <property type="entry name" value="ALPHA_CA_1"/>
    <property type="match status" value="1"/>
</dbReference>
<keyword evidence="11" id="KW-1185">Reference proteome</keyword>
<organism evidence="10 11">
    <name type="scientific">Pyrocoelia pectoralis</name>
    <dbReference type="NCBI Taxonomy" id="417401"/>
    <lineage>
        <taxon>Eukaryota</taxon>
        <taxon>Metazoa</taxon>
        <taxon>Ecdysozoa</taxon>
        <taxon>Arthropoda</taxon>
        <taxon>Hexapoda</taxon>
        <taxon>Insecta</taxon>
        <taxon>Pterygota</taxon>
        <taxon>Neoptera</taxon>
        <taxon>Endopterygota</taxon>
        <taxon>Coleoptera</taxon>
        <taxon>Polyphaga</taxon>
        <taxon>Elateriformia</taxon>
        <taxon>Elateroidea</taxon>
        <taxon>Lampyridae</taxon>
        <taxon>Lampyrinae</taxon>
        <taxon>Pyrocoelia</taxon>
    </lineage>
</organism>
<evidence type="ECO:0000256" key="6">
    <source>
        <dbReference type="ARBA" id="ARBA00023239"/>
    </source>
</evidence>
<dbReference type="AlphaFoldDB" id="A0AAN7ZEI0"/>
<gene>
    <name evidence="10" type="ORF">RI129_011328</name>
</gene>
<dbReference type="Pfam" id="PF00194">
    <property type="entry name" value="Carb_anhydrase"/>
    <property type="match status" value="1"/>
</dbReference>
<evidence type="ECO:0000256" key="5">
    <source>
        <dbReference type="ARBA" id="ARBA00022833"/>
    </source>
</evidence>
<evidence type="ECO:0000313" key="10">
    <source>
        <dbReference type="EMBL" id="KAK5640517.1"/>
    </source>
</evidence>
<sequence>MSTDWGYNSKNGPSTWSECFPEAKGDKQSPIDINVDELKTITPTKKLSWKYIPENVETITNTGHGWTVKVNAAGSELTGGPLKEKYVLEQFHCHWGCSDTQGSEHTINGKRYAGELHLVHRNTKYSSMIEALKHPDGFCVLGILLKLGKNHHEFNKVVAQVHNIQFKGQTKPMGVPIDPSAFIPQNVAYWTYQGSLTTPPCHECVVWVLFKEPIEVSQEQLRTCRMLRNYCKEGICPIDKKEGFITENFRPPLPVGRREVLECTH</sequence>
<evidence type="ECO:0000256" key="3">
    <source>
        <dbReference type="ARBA" id="ARBA00012925"/>
    </source>
</evidence>
<evidence type="ECO:0000256" key="8">
    <source>
        <dbReference type="RuleBase" id="RU367011"/>
    </source>
</evidence>
<dbReference type="Gene3D" id="3.10.200.10">
    <property type="entry name" value="Alpha carbonic anhydrase"/>
    <property type="match status" value="1"/>
</dbReference>
<comment type="similarity">
    <text evidence="2 8">Belongs to the alpha-carbonic anhydrase family.</text>
</comment>
<comment type="cofactor">
    <cofactor evidence="1 8">
        <name>Zn(2+)</name>
        <dbReference type="ChEBI" id="CHEBI:29105"/>
    </cofactor>
</comment>
<dbReference type="InterPro" id="IPR036398">
    <property type="entry name" value="CA_dom_sf"/>
</dbReference>
<dbReference type="EMBL" id="JAVRBK010000008">
    <property type="protein sequence ID" value="KAK5640517.1"/>
    <property type="molecule type" value="Genomic_DNA"/>
</dbReference>
<evidence type="ECO:0000256" key="1">
    <source>
        <dbReference type="ARBA" id="ARBA00001947"/>
    </source>
</evidence>
<dbReference type="PROSITE" id="PS51144">
    <property type="entry name" value="ALPHA_CA_2"/>
    <property type="match status" value="1"/>
</dbReference>
<dbReference type="GO" id="GO:0004089">
    <property type="term" value="F:carbonate dehydratase activity"/>
    <property type="evidence" value="ECO:0007669"/>
    <property type="project" value="UniProtKB-UniRule"/>
</dbReference>
<comment type="function">
    <text evidence="8">Reversible hydration of carbon dioxide.</text>
</comment>
<dbReference type="GO" id="GO:0008270">
    <property type="term" value="F:zinc ion binding"/>
    <property type="evidence" value="ECO:0007669"/>
    <property type="project" value="UniProtKB-UniRule"/>
</dbReference>
<dbReference type="InterPro" id="IPR023561">
    <property type="entry name" value="Carbonic_anhydrase_a-class"/>
</dbReference>
<dbReference type="SMART" id="SM01057">
    <property type="entry name" value="Carb_anhydrase"/>
    <property type="match status" value="1"/>
</dbReference>
<evidence type="ECO:0000256" key="2">
    <source>
        <dbReference type="ARBA" id="ARBA00010718"/>
    </source>
</evidence>
<dbReference type="InterPro" id="IPR001148">
    <property type="entry name" value="CA_dom"/>
</dbReference>
<evidence type="ECO:0000259" key="9">
    <source>
        <dbReference type="PROSITE" id="PS51144"/>
    </source>
</evidence>
<protein>
    <recommendedName>
        <fullName evidence="3 8">Carbonic anhydrase</fullName>
        <ecNumber evidence="3 8">4.2.1.1</ecNumber>
    </recommendedName>
</protein>
<keyword evidence="5 8" id="KW-0862">Zinc</keyword>
<feature type="domain" description="Alpha-carbonic anhydrase" evidence="9">
    <location>
        <begin position="3"/>
        <end position="264"/>
    </location>
</feature>
<dbReference type="SUPFAM" id="SSF51069">
    <property type="entry name" value="Carbonic anhydrase"/>
    <property type="match status" value="1"/>
</dbReference>
<keyword evidence="4 8" id="KW-0479">Metal-binding</keyword>
<keyword evidence="6 8" id="KW-0456">Lyase</keyword>
<dbReference type="InterPro" id="IPR018338">
    <property type="entry name" value="Carbonic_anhydrase_a-class_CS"/>
</dbReference>
<reference evidence="10 11" key="1">
    <citation type="journal article" date="2024" name="Insects">
        <title>An Improved Chromosome-Level Genome Assembly of the Firefly Pyrocoelia pectoralis.</title>
        <authorList>
            <person name="Fu X."/>
            <person name="Meyer-Rochow V.B."/>
            <person name="Ballantyne L."/>
            <person name="Zhu X."/>
        </authorList>
    </citation>
    <scope>NUCLEOTIDE SEQUENCE [LARGE SCALE GENOMIC DNA]</scope>
    <source>
        <strain evidence="10">XCY_ONT2</strain>
    </source>
</reference>
<dbReference type="PANTHER" id="PTHR18952">
    <property type="entry name" value="CARBONIC ANHYDRASE"/>
    <property type="match status" value="1"/>
</dbReference>
<name>A0AAN7ZEI0_9COLE</name>
<evidence type="ECO:0000256" key="4">
    <source>
        <dbReference type="ARBA" id="ARBA00022723"/>
    </source>
</evidence>
<accession>A0AAN7ZEI0</accession>
<dbReference type="EC" id="4.2.1.1" evidence="3 8"/>
<evidence type="ECO:0000256" key="7">
    <source>
        <dbReference type="ARBA" id="ARBA00048348"/>
    </source>
</evidence>
<dbReference type="Proteomes" id="UP001329430">
    <property type="component" value="Chromosome 8"/>
</dbReference>
<dbReference type="PANTHER" id="PTHR18952:SF141">
    <property type="entry name" value="CARBONIC ANHYDRASE"/>
    <property type="match status" value="1"/>
</dbReference>
<dbReference type="GO" id="GO:0005737">
    <property type="term" value="C:cytoplasm"/>
    <property type="evidence" value="ECO:0007669"/>
    <property type="project" value="TreeGrafter"/>
</dbReference>